<keyword evidence="2" id="KW-0169">Cobalamin biosynthesis</keyword>
<organism evidence="4 5">
    <name type="scientific">Chitinophaga filiformis</name>
    <name type="common">Myxococcus filiformis</name>
    <name type="synonym">Flexibacter filiformis</name>
    <dbReference type="NCBI Taxonomy" id="104663"/>
    <lineage>
        <taxon>Bacteria</taxon>
        <taxon>Pseudomonadati</taxon>
        <taxon>Bacteroidota</taxon>
        <taxon>Chitinophagia</taxon>
        <taxon>Chitinophagales</taxon>
        <taxon>Chitinophagaceae</taxon>
        <taxon>Chitinophaga</taxon>
    </lineage>
</organism>
<accession>A0A1G7LKI8</accession>
<name>A0A1G7LKI8_CHIFI</name>
<comment type="pathway">
    <text evidence="1">Cofactor biosynthesis; adenosylcobalamin biosynthesis.</text>
</comment>
<dbReference type="Proteomes" id="UP000199045">
    <property type="component" value="Unassembled WGS sequence"/>
</dbReference>
<dbReference type="STRING" id="104663.SAMN04488121_102104"/>
<protein>
    <submittedName>
        <fullName evidence="4">Precorrin-6A/cobalt-precorrin-6A reductase</fullName>
    </submittedName>
</protein>
<evidence type="ECO:0000313" key="4">
    <source>
        <dbReference type="EMBL" id="SDF50057.1"/>
    </source>
</evidence>
<dbReference type="PANTHER" id="PTHR36925">
    <property type="entry name" value="COBALT-PRECORRIN-6A REDUCTASE"/>
    <property type="match status" value="1"/>
</dbReference>
<dbReference type="EMBL" id="FNBN01000002">
    <property type="protein sequence ID" value="SDF50057.1"/>
    <property type="molecule type" value="Genomic_DNA"/>
</dbReference>
<dbReference type="PROSITE" id="PS51014">
    <property type="entry name" value="COBK_CBIJ"/>
    <property type="match status" value="1"/>
</dbReference>
<proteinExistence type="predicted"/>
<sequence>MILVFGGTTEGKKVAGILEKAACPYYYSTKTSIDFQAGEYGRYRHGALTAAKLQIFCKEYAIKAIIHASHPFATLLHATIHEGAQALSLPVLRFERSYPDRQEHPLIRYCASYAEALAWLEQHPVKRLLALTGVQTIAPLADYWKKHDTIFRILPRESSLALAEQAGFPRGNLIQEMPGDDLQQELAIIGQYNIDCILTKESGESGFLATKIQAALQSNIPILIIERPALPDSFIPVSDEVSLMAGINRVLS</sequence>
<dbReference type="AlphaFoldDB" id="A0A1G7LKI8"/>
<dbReference type="PANTHER" id="PTHR36925:SF1">
    <property type="entry name" value="COBALT-PRECORRIN-6A REDUCTASE"/>
    <property type="match status" value="1"/>
</dbReference>
<keyword evidence="3" id="KW-0560">Oxidoreductase</keyword>
<dbReference type="RefSeq" id="WP_089830187.1">
    <property type="nucleotide sequence ID" value="NZ_FNBN01000002.1"/>
</dbReference>
<evidence type="ECO:0000313" key="5">
    <source>
        <dbReference type="Proteomes" id="UP000199045"/>
    </source>
</evidence>
<gene>
    <name evidence="4" type="ORF">SAMN04488121_102104</name>
</gene>
<dbReference type="InterPro" id="IPR003723">
    <property type="entry name" value="Precorrin-6x_reduct"/>
</dbReference>
<evidence type="ECO:0000256" key="1">
    <source>
        <dbReference type="ARBA" id="ARBA00004953"/>
    </source>
</evidence>
<reference evidence="4 5" key="1">
    <citation type="submission" date="2016-10" db="EMBL/GenBank/DDBJ databases">
        <authorList>
            <person name="de Groot N.N."/>
        </authorList>
    </citation>
    <scope>NUCLEOTIDE SEQUENCE [LARGE SCALE GENOMIC DNA]</scope>
    <source>
        <strain evidence="4 5">DSM 527</strain>
    </source>
</reference>
<dbReference type="Pfam" id="PF02571">
    <property type="entry name" value="CbiJ"/>
    <property type="match status" value="1"/>
</dbReference>
<dbReference type="UniPathway" id="UPA00148"/>
<evidence type="ECO:0000256" key="3">
    <source>
        <dbReference type="ARBA" id="ARBA00023002"/>
    </source>
</evidence>
<dbReference type="GO" id="GO:0009236">
    <property type="term" value="P:cobalamin biosynthetic process"/>
    <property type="evidence" value="ECO:0007669"/>
    <property type="project" value="UniProtKB-UniPathway"/>
</dbReference>
<evidence type="ECO:0000256" key="2">
    <source>
        <dbReference type="ARBA" id="ARBA00022573"/>
    </source>
</evidence>
<dbReference type="OrthoDB" id="9780707at2"/>
<dbReference type="GO" id="GO:0016994">
    <property type="term" value="F:precorrin-6A reductase activity"/>
    <property type="evidence" value="ECO:0007669"/>
    <property type="project" value="InterPro"/>
</dbReference>